<dbReference type="Proteomes" id="UP001432222">
    <property type="component" value="Chromosome"/>
</dbReference>
<feature type="compositionally biased region" description="Low complexity" evidence="1">
    <location>
        <begin position="191"/>
        <end position="208"/>
    </location>
</feature>
<proteinExistence type="predicted"/>
<protein>
    <submittedName>
        <fullName evidence="2">Uncharacterized protein</fullName>
    </submittedName>
</protein>
<accession>A0ABZ1UDF0</accession>
<feature type="region of interest" description="Disordered" evidence="1">
    <location>
        <begin position="248"/>
        <end position="283"/>
    </location>
</feature>
<feature type="compositionally biased region" description="Basic and acidic residues" evidence="1">
    <location>
        <begin position="76"/>
        <end position="89"/>
    </location>
</feature>
<gene>
    <name evidence="2" type="ORF">OHA16_11010</name>
</gene>
<sequence>MYSYDVPAAPRRSAASRAIPGMRPSYDAEHPHSATPIYDELYSEYRRLFRALPGDRSGEEDLAFAGFAVRDTGPGRADHRTDHRTDHRGYPPQHQAFQTYAGQAIGLPQFMPSQPGNPDPTGPAEHHGHTGHTGHHSNPGHQGQHSQHSQHSHSGLPALPALPAQIHSHDQGHTHGGHPGHAPSPYATGFHPVAAPAHPQAPAQAAQAQFGTGQGWVAAGYLGSVPHPMATHLPAPVPVTVPVPAPVPTVGTAHGPGAGPGATSGGRHRSLLSLPPGRSGDHR</sequence>
<dbReference type="RefSeq" id="WP_328959527.1">
    <property type="nucleotide sequence ID" value="NZ_CP108110.1"/>
</dbReference>
<keyword evidence="3" id="KW-1185">Reference proteome</keyword>
<evidence type="ECO:0000313" key="2">
    <source>
        <dbReference type="EMBL" id="WUQ89123.1"/>
    </source>
</evidence>
<name>A0ABZ1UDF0_9ACTN</name>
<feature type="region of interest" description="Disordered" evidence="1">
    <location>
        <begin position="107"/>
        <end position="208"/>
    </location>
</feature>
<evidence type="ECO:0000256" key="1">
    <source>
        <dbReference type="SAM" id="MobiDB-lite"/>
    </source>
</evidence>
<feature type="region of interest" description="Disordered" evidence="1">
    <location>
        <begin position="70"/>
        <end position="93"/>
    </location>
</feature>
<reference evidence="2" key="1">
    <citation type="submission" date="2022-10" db="EMBL/GenBank/DDBJ databases">
        <title>The complete genomes of actinobacterial strains from the NBC collection.</title>
        <authorList>
            <person name="Joergensen T.S."/>
            <person name="Alvarez Arevalo M."/>
            <person name="Sterndorff E.B."/>
            <person name="Faurdal D."/>
            <person name="Vuksanovic O."/>
            <person name="Mourched A.-S."/>
            <person name="Charusanti P."/>
            <person name="Shaw S."/>
            <person name="Blin K."/>
            <person name="Weber T."/>
        </authorList>
    </citation>
    <scope>NUCLEOTIDE SEQUENCE</scope>
    <source>
        <strain evidence="2">NBC_00222</strain>
    </source>
</reference>
<evidence type="ECO:0000313" key="3">
    <source>
        <dbReference type="Proteomes" id="UP001432222"/>
    </source>
</evidence>
<organism evidence="2 3">
    <name type="scientific">Kitasatospora purpeofusca</name>
    <dbReference type="NCBI Taxonomy" id="67352"/>
    <lineage>
        <taxon>Bacteria</taxon>
        <taxon>Bacillati</taxon>
        <taxon>Actinomycetota</taxon>
        <taxon>Actinomycetes</taxon>
        <taxon>Kitasatosporales</taxon>
        <taxon>Streptomycetaceae</taxon>
        <taxon>Kitasatospora</taxon>
    </lineage>
</organism>
<feature type="compositionally biased region" description="Low complexity" evidence="1">
    <location>
        <begin position="136"/>
        <end position="155"/>
    </location>
</feature>
<feature type="compositionally biased region" description="Gly residues" evidence="1">
    <location>
        <begin position="254"/>
        <end position="264"/>
    </location>
</feature>
<dbReference type="EMBL" id="CP108110">
    <property type="protein sequence ID" value="WUQ89123.1"/>
    <property type="molecule type" value="Genomic_DNA"/>
</dbReference>